<keyword evidence="2" id="KW-1185">Reference proteome</keyword>
<comment type="caution">
    <text evidence="1">The sequence shown here is derived from an EMBL/GenBank/DDBJ whole genome shotgun (WGS) entry which is preliminary data.</text>
</comment>
<evidence type="ECO:0000313" key="2">
    <source>
        <dbReference type="Proteomes" id="UP001358586"/>
    </source>
</evidence>
<gene>
    <name evidence="1" type="ORF">PVK06_020907</name>
</gene>
<accession>A0ABR0PP97</accession>
<dbReference type="EMBL" id="JARKNE010000006">
    <property type="protein sequence ID" value="KAK5826005.1"/>
    <property type="molecule type" value="Genomic_DNA"/>
</dbReference>
<reference evidence="1 2" key="1">
    <citation type="submission" date="2023-03" db="EMBL/GenBank/DDBJ databases">
        <title>WGS of Gossypium arboreum.</title>
        <authorList>
            <person name="Yu D."/>
        </authorList>
    </citation>
    <scope>NUCLEOTIDE SEQUENCE [LARGE SCALE GENOMIC DNA]</scope>
    <source>
        <tissue evidence="1">Leaf</tissue>
    </source>
</reference>
<name>A0ABR0PP97_GOSAR</name>
<proteinExistence type="predicted"/>
<dbReference type="Proteomes" id="UP001358586">
    <property type="component" value="Chromosome 6"/>
</dbReference>
<protein>
    <submittedName>
        <fullName evidence="1">Uncharacterized protein</fullName>
    </submittedName>
</protein>
<sequence>MSSSASKKRKGAVSSSVPTTEIRHPFLQVPLGPQVELYQILRARTLSVGYCIDWATLEQIQMADATVMTNFDDPGIVQFLLGALVHQLSVLEFEIALRLYTEEFMDDNDVNTLHRHIHYSPSKCWWDLIPAPATYDPSRSKASALPTFLRYLHAILAHTLIGRRESTGVVTTHDAYFL</sequence>
<evidence type="ECO:0000313" key="1">
    <source>
        <dbReference type="EMBL" id="KAK5826005.1"/>
    </source>
</evidence>
<organism evidence="1 2">
    <name type="scientific">Gossypium arboreum</name>
    <name type="common">Tree cotton</name>
    <name type="synonym">Gossypium nanking</name>
    <dbReference type="NCBI Taxonomy" id="29729"/>
    <lineage>
        <taxon>Eukaryota</taxon>
        <taxon>Viridiplantae</taxon>
        <taxon>Streptophyta</taxon>
        <taxon>Embryophyta</taxon>
        <taxon>Tracheophyta</taxon>
        <taxon>Spermatophyta</taxon>
        <taxon>Magnoliopsida</taxon>
        <taxon>eudicotyledons</taxon>
        <taxon>Gunneridae</taxon>
        <taxon>Pentapetalae</taxon>
        <taxon>rosids</taxon>
        <taxon>malvids</taxon>
        <taxon>Malvales</taxon>
        <taxon>Malvaceae</taxon>
        <taxon>Malvoideae</taxon>
        <taxon>Gossypium</taxon>
    </lineage>
</organism>